<keyword evidence="2" id="KW-1185">Reference proteome</keyword>
<evidence type="ECO:0000313" key="1">
    <source>
        <dbReference type="EMBL" id="EAL65590.1"/>
    </source>
</evidence>
<evidence type="ECO:0000313" key="2">
    <source>
        <dbReference type="Proteomes" id="UP000002195"/>
    </source>
</evidence>
<organism evidence="1 2">
    <name type="scientific">Dictyostelium discoideum</name>
    <name type="common">Social amoeba</name>
    <dbReference type="NCBI Taxonomy" id="44689"/>
    <lineage>
        <taxon>Eukaryota</taxon>
        <taxon>Amoebozoa</taxon>
        <taxon>Evosea</taxon>
        <taxon>Eumycetozoa</taxon>
        <taxon>Dictyostelia</taxon>
        <taxon>Dictyosteliales</taxon>
        <taxon>Dictyosteliaceae</taxon>
        <taxon>Dictyostelium</taxon>
    </lineage>
</organism>
<reference evidence="1 2" key="1">
    <citation type="journal article" date="2005" name="Nature">
        <title>The genome of the social amoeba Dictyostelium discoideum.</title>
        <authorList>
            <consortium name="The Dictyostelium discoideum Sequencing Consortium"/>
            <person name="Eichinger L."/>
            <person name="Pachebat J.A."/>
            <person name="Glockner G."/>
            <person name="Rajandream M.A."/>
            <person name="Sucgang R."/>
            <person name="Berriman M."/>
            <person name="Song J."/>
            <person name="Olsen R."/>
            <person name="Szafranski K."/>
            <person name="Xu Q."/>
            <person name="Tunggal B."/>
            <person name="Kummerfeld S."/>
            <person name="Madera M."/>
            <person name="Konfortov B.A."/>
            <person name="Rivero F."/>
            <person name="Bankier A.T."/>
            <person name="Lehmann R."/>
            <person name="Hamlin N."/>
            <person name="Davies R."/>
            <person name="Gaudet P."/>
            <person name="Fey P."/>
            <person name="Pilcher K."/>
            <person name="Chen G."/>
            <person name="Saunders D."/>
            <person name="Sodergren E."/>
            <person name="Davis P."/>
            <person name="Kerhornou A."/>
            <person name="Nie X."/>
            <person name="Hall N."/>
            <person name="Anjard C."/>
            <person name="Hemphill L."/>
            <person name="Bason N."/>
            <person name="Farbrother P."/>
            <person name="Desany B."/>
            <person name="Just E."/>
            <person name="Morio T."/>
            <person name="Rost R."/>
            <person name="Churcher C."/>
            <person name="Cooper J."/>
            <person name="Haydock S."/>
            <person name="van Driessche N."/>
            <person name="Cronin A."/>
            <person name="Goodhead I."/>
            <person name="Muzny D."/>
            <person name="Mourier T."/>
            <person name="Pain A."/>
            <person name="Lu M."/>
            <person name="Harper D."/>
            <person name="Lindsay R."/>
            <person name="Hauser H."/>
            <person name="James K."/>
            <person name="Quiles M."/>
            <person name="Madan Babu M."/>
            <person name="Saito T."/>
            <person name="Buchrieser C."/>
            <person name="Wardroper A."/>
            <person name="Felder M."/>
            <person name="Thangavelu M."/>
            <person name="Johnson D."/>
            <person name="Knights A."/>
            <person name="Loulseged H."/>
            <person name="Mungall K."/>
            <person name="Oliver K."/>
            <person name="Price C."/>
            <person name="Quail M.A."/>
            <person name="Urushihara H."/>
            <person name="Hernandez J."/>
            <person name="Rabbinowitsch E."/>
            <person name="Steffen D."/>
            <person name="Sanders M."/>
            <person name="Ma J."/>
            <person name="Kohara Y."/>
            <person name="Sharp S."/>
            <person name="Simmonds M."/>
            <person name="Spiegler S."/>
            <person name="Tivey A."/>
            <person name="Sugano S."/>
            <person name="White B."/>
            <person name="Walker D."/>
            <person name="Woodward J."/>
            <person name="Winckler T."/>
            <person name="Tanaka Y."/>
            <person name="Shaulsky G."/>
            <person name="Schleicher M."/>
            <person name="Weinstock G."/>
            <person name="Rosenthal A."/>
            <person name="Cox E.C."/>
            <person name="Chisholm R.L."/>
            <person name="Gibbs R."/>
            <person name="Loomis W.F."/>
            <person name="Platzer M."/>
            <person name="Kay R.R."/>
            <person name="Williams J."/>
            <person name="Dear P.H."/>
            <person name="Noegel A.A."/>
            <person name="Barrell B."/>
            <person name="Kuspa A."/>
        </authorList>
    </citation>
    <scope>NUCLEOTIDE SEQUENCE [LARGE SCALE GENOMIC DNA]</scope>
    <source>
        <strain evidence="1 2">AX4</strain>
    </source>
</reference>
<dbReference type="InParanoid" id="Q54QT6"/>
<dbReference type="RefSeq" id="XP_638937.1">
    <property type="nucleotide sequence ID" value="XM_633845.1"/>
</dbReference>
<dbReference type="PaxDb" id="44689-DDB0185600"/>
<dbReference type="dictyBase" id="DDB_G0283647"/>
<dbReference type="GeneID" id="8624176"/>
<accession>Q54QT6</accession>
<proteinExistence type="predicted"/>
<dbReference type="VEuPathDB" id="AmoebaDB:DDB_G0283647"/>
<name>Q54QT6_DICDI</name>
<dbReference type="Proteomes" id="UP000002195">
    <property type="component" value="Unassembled WGS sequence"/>
</dbReference>
<comment type="caution">
    <text evidence="1">The sequence shown here is derived from an EMBL/GenBank/DDBJ whole genome shotgun (WGS) entry which is preliminary data.</text>
</comment>
<dbReference type="KEGG" id="ddi:DDB_G0283647"/>
<sequence>MIKLAGCLAPFYQMGTFVCIDSNNNDKFTKNLKRYRGKSDVSITLTNSVDNLFVNNSCKYCLTLTGTDVNPGFIV</sequence>
<gene>
    <name evidence="1" type="ORF">DDB_G0283647</name>
</gene>
<dbReference type="HOGENOM" id="CLU_2676252_0_0_1"/>
<dbReference type="EMBL" id="AAFI02000056">
    <property type="protein sequence ID" value="EAL65590.1"/>
    <property type="molecule type" value="Genomic_DNA"/>
</dbReference>
<protein>
    <submittedName>
        <fullName evidence="1">Uncharacterized protein</fullName>
    </submittedName>
</protein>
<dbReference type="AlphaFoldDB" id="Q54QT6"/>